<dbReference type="Proteomes" id="UP001396334">
    <property type="component" value="Unassembled WGS sequence"/>
</dbReference>
<dbReference type="InterPro" id="IPR004343">
    <property type="entry name" value="Plus-3_dom"/>
</dbReference>
<feature type="compositionally biased region" description="Basic and acidic residues" evidence="5">
    <location>
        <begin position="674"/>
        <end position="683"/>
    </location>
</feature>
<dbReference type="PROSITE" id="PS50103">
    <property type="entry name" value="ZF_C3H1"/>
    <property type="match status" value="1"/>
</dbReference>
<dbReference type="CDD" id="cd00072">
    <property type="entry name" value="GYF"/>
    <property type="match status" value="1"/>
</dbReference>
<dbReference type="Pfam" id="PF00642">
    <property type="entry name" value="zf-CCCH"/>
    <property type="match status" value="1"/>
</dbReference>
<evidence type="ECO:0000313" key="10">
    <source>
        <dbReference type="Proteomes" id="UP001396334"/>
    </source>
</evidence>
<feature type="region of interest" description="Disordered" evidence="5">
    <location>
        <begin position="864"/>
        <end position="997"/>
    </location>
</feature>
<dbReference type="SMART" id="SM00444">
    <property type="entry name" value="GYF"/>
    <property type="match status" value="1"/>
</dbReference>
<feature type="compositionally biased region" description="Polar residues" evidence="5">
    <location>
        <begin position="963"/>
        <end position="981"/>
    </location>
</feature>
<feature type="region of interest" description="Disordered" evidence="5">
    <location>
        <begin position="740"/>
        <end position="779"/>
    </location>
</feature>
<dbReference type="Gene3D" id="3.90.70.200">
    <property type="entry name" value="Plus-3 domain"/>
    <property type="match status" value="1"/>
</dbReference>
<evidence type="ECO:0000259" key="6">
    <source>
        <dbReference type="PROSITE" id="PS50103"/>
    </source>
</evidence>
<sequence>MEISQQEVESTTSLSKPSKEDNSSGAKGDTSQGVELMSVDHCQTTLQADDSHLRGNTDMVVRGDAGATAQMGSENGVKVVEMNSGKRRRGRPPKNQARIMTPSAPAPVRRKKDEEDVCFICFDGGSLVLCDRHGCPKAYHPACIKRDEAFFKSKAKWNCGWHICSTCEKASYYMCYTCPYSLCKNCTKGADYVNVRGNKGFCGICLKTIMLIENSTLGNKEMVQVDFDDPTSWEYLFKMYWVFLKEKLSLTLHELTKAKNPWKENVIAEKSFGDLGVSFSKRRKTLTQQSFLSKVESVEAENPGITKDHLRPTDTISEHSEAVATQLAVLGNIGSPSIIASDNRCKTQIKVDEKGQKANPDEFAAIDVHNMNLIYLRRNLMENLIDDIDKFNDKVVGSFVRIRLPSSDQKQDMYRLVQVVGTSKVAEPYKIGEKTIDIMIEILNLDKKEVVSIDGISNQEFSEDECQQLRQSIIRSGQIKWFTVGEIHEKAMALQAVRVNDWLDSEISRVKNLCEQASQKGDTKEIRACEEKLQLLNSSDERHRRLHEIPDIHSDPNKELFCKSEEVSGDLDEKKKVELCINDIETDKIWHYQDPLGKIQGPFAMAMLRVWSGSGHFPRDLRIWRVSEKQEDSVLLTDALVGQYSQARQLFYNSAMPTKDVSISSKDGFQNRDLVVKESRDTKVNQTESKQVEGSLNPMKNDTSDNCRGNNDSAKSKELGSQSSTSTASVDIVNLNAAETGSPLPQWDTMKGDSYLPDQSQVSSSLPTSTLSAKPCETQLPQVSKTHGVERWECGSIDMNVNLNKTEGQIIDNVKQDENEGKSGKSSGQCWRAPPLNDASNGWDSNSGLLYLARALEVSEHNQDIDFPDLPTSTSKLNQEESKGQAAKNKQSLSPSVAHLDSGPSWGTASSIVGNGPQLPEVAGEWGGYSSNPARPSTGEWNPDLVPKSTVKPINLGSDHAATPTSQLTHSSPTDPANNESGWDPIVPEPNDYSLGDESVSDLLAEVEAMESLNGLASPTSILRCDGDLAQGSEPDCFSPVGGLSPAPDPGKSEALSSTSDLQMPSLLALTNELFGITKSEDAQKSSGGHSSTSAEMDEDTRPSDVSVNQYETGSDMQPPAPPATTWSMATVGNAWRAGPETTGTNWGAVQGNANFHWEGLGQETTNFSWGPGHRVIQENGSSIGTIQENGSSIHSSTSAGNPTYWGSQQRYVDPRDQQRHVDPRDHQRYADPRDQQRHADPTDQQRYADPRDQQRHADPTDQQRYADPRDQQRYADPRGQQRHIDPRDQQRHADPRDQHRHADARDQQRYVDQRDRDFHGRDSSLVRGRTPWNRHSSYGGGPPNRVGSFRSPPKGQRICKFYESGYCNRGASCSYWHP</sequence>
<proteinExistence type="predicted"/>
<feature type="zinc finger region" description="C3H1-type" evidence="4">
    <location>
        <begin position="1354"/>
        <end position="1379"/>
    </location>
</feature>
<dbReference type="SMART" id="SM00249">
    <property type="entry name" value="PHD"/>
    <property type="match status" value="1"/>
</dbReference>
<feature type="compositionally biased region" description="Polar residues" evidence="5">
    <location>
        <begin position="23"/>
        <end position="32"/>
    </location>
</feature>
<feature type="compositionally biased region" description="Polar residues" evidence="5">
    <location>
        <begin position="1"/>
        <end position="16"/>
    </location>
</feature>
<accession>A0ABR2Q6M6</accession>
<evidence type="ECO:0000259" key="7">
    <source>
        <dbReference type="PROSITE" id="PS50829"/>
    </source>
</evidence>
<dbReference type="PROSITE" id="PS01359">
    <property type="entry name" value="ZF_PHD_1"/>
    <property type="match status" value="1"/>
</dbReference>
<feature type="region of interest" description="Disordered" evidence="5">
    <location>
        <begin position="1034"/>
        <end position="1059"/>
    </location>
</feature>
<dbReference type="PROSITE" id="PS50829">
    <property type="entry name" value="GYF"/>
    <property type="match status" value="1"/>
</dbReference>
<reference evidence="9 10" key="1">
    <citation type="journal article" date="2024" name="G3 (Bethesda)">
        <title>Genome assembly of Hibiscus sabdariffa L. provides insights into metabolisms of medicinal natural products.</title>
        <authorList>
            <person name="Kim T."/>
        </authorList>
    </citation>
    <scope>NUCLEOTIDE SEQUENCE [LARGE SCALE GENOMIC DNA]</scope>
    <source>
        <strain evidence="9">TK-2024</strain>
        <tissue evidence="9">Old leaves</tissue>
    </source>
</reference>
<feature type="domain" description="GYF" evidence="7">
    <location>
        <begin position="587"/>
        <end position="641"/>
    </location>
</feature>
<dbReference type="InterPro" id="IPR003169">
    <property type="entry name" value="GYF"/>
</dbReference>
<dbReference type="InterPro" id="IPR036855">
    <property type="entry name" value="Znf_CCCH_sf"/>
</dbReference>
<dbReference type="Pfam" id="PF25980">
    <property type="entry name" value="NERD_plant"/>
    <property type="match status" value="1"/>
</dbReference>
<dbReference type="SUPFAM" id="SSF90229">
    <property type="entry name" value="CCCH zinc finger"/>
    <property type="match status" value="1"/>
</dbReference>
<dbReference type="SUPFAM" id="SSF159042">
    <property type="entry name" value="Plus3-like"/>
    <property type="match status" value="1"/>
</dbReference>
<dbReference type="InterPro" id="IPR019786">
    <property type="entry name" value="Zinc_finger_PHD-type_CS"/>
</dbReference>
<dbReference type="PANTHER" id="PTHR46695:SF4">
    <property type="entry name" value="ZINC FINGER CCCH DOMAIN-CONTAINING PROTEIN 44"/>
    <property type="match status" value="1"/>
</dbReference>
<evidence type="ECO:0000259" key="8">
    <source>
        <dbReference type="PROSITE" id="PS51360"/>
    </source>
</evidence>
<evidence type="ECO:0000256" key="5">
    <source>
        <dbReference type="SAM" id="MobiDB-lite"/>
    </source>
</evidence>
<dbReference type="InterPro" id="IPR036128">
    <property type="entry name" value="Plus3-like_sf"/>
</dbReference>
<dbReference type="SUPFAM" id="SSF57903">
    <property type="entry name" value="FYVE/PHD zinc finger"/>
    <property type="match status" value="1"/>
</dbReference>
<feature type="region of interest" description="Disordered" evidence="5">
    <location>
        <begin position="674"/>
        <end position="727"/>
    </location>
</feature>
<dbReference type="Pfam" id="PF02213">
    <property type="entry name" value="GYF"/>
    <property type="match status" value="1"/>
</dbReference>
<feature type="region of interest" description="Disordered" evidence="5">
    <location>
        <begin position="1080"/>
        <end position="1124"/>
    </location>
</feature>
<feature type="compositionally biased region" description="Polar residues" evidence="5">
    <location>
        <begin position="684"/>
        <end position="727"/>
    </location>
</feature>
<feature type="compositionally biased region" description="Polar residues" evidence="5">
    <location>
        <begin position="757"/>
        <end position="772"/>
    </location>
</feature>
<dbReference type="Pfam" id="PF03126">
    <property type="entry name" value="Plus-3"/>
    <property type="match status" value="1"/>
</dbReference>
<organism evidence="9 10">
    <name type="scientific">Hibiscus sabdariffa</name>
    <name type="common">roselle</name>
    <dbReference type="NCBI Taxonomy" id="183260"/>
    <lineage>
        <taxon>Eukaryota</taxon>
        <taxon>Viridiplantae</taxon>
        <taxon>Streptophyta</taxon>
        <taxon>Embryophyta</taxon>
        <taxon>Tracheophyta</taxon>
        <taxon>Spermatophyta</taxon>
        <taxon>Magnoliopsida</taxon>
        <taxon>eudicotyledons</taxon>
        <taxon>Gunneridae</taxon>
        <taxon>Pentapetalae</taxon>
        <taxon>rosids</taxon>
        <taxon>malvids</taxon>
        <taxon>Malvales</taxon>
        <taxon>Malvaceae</taxon>
        <taxon>Malvoideae</taxon>
        <taxon>Hibiscus</taxon>
    </lineage>
</organism>
<keyword evidence="10" id="KW-1185">Reference proteome</keyword>
<dbReference type="PROSITE" id="PS51360">
    <property type="entry name" value="PLUS3"/>
    <property type="match status" value="1"/>
</dbReference>
<dbReference type="InterPro" id="IPR001965">
    <property type="entry name" value="Znf_PHD"/>
</dbReference>
<feature type="region of interest" description="Disordered" evidence="5">
    <location>
        <begin position="1"/>
        <end position="32"/>
    </location>
</feature>
<name>A0ABR2Q6M6_9ROSI</name>
<evidence type="ECO:0000256" key="3">
    <source>
        <dbReference type="ARBA" id="ARBA00022833"/>
    </source>
</evidence>
<protein>
    <recommendedName>
        <fullName evidence="11">Zinc finger CCCH domain-containing protein 44</fullName>
    </recommendedName>
</protein>
<dbReference type="EMBL" id="JBBPBN010000045">
    <property type="protein sequence ID" value="KAK8996318.1"/>
    <property type="molecule type" value="Genomic_DNA"/>
</dbReference>
<dbReference type="Gene3D" id="3.30.40.10">
    <property type="entry name" value="Zinc/RING finger domain, C3HC4 (zinc finger)"/>
    <property type="match status" value="1"/>
</dbReference>
<feature type="compositionally biased region" description="Basic and acidic residues" evidence="5">
    <location>
        <begin position="1213"/>
        <end position="1277"/>
    </location>
</feature>
<feature type="compositionally biased region" description="Polar residues" evidence="5">
    <location>
        <begin position="1185"/>
        <end position="1211"/>
    </location>
</feature>
<dbReference type="InterPro" id="IPR035445">
    <property type="entry name" value="GYF-like_dom_sf"/>
</dbReference>
<keyword evidence="2 4" id="KW-0863">Zinc-finger</keyword>
<comment type="caution">
    <text evidence="9">The sequence shown here is derived from an EMBL/GenBank/DDBJ whole genome shotgun (WGS) entry which is preliminary data.</text>
</comment>
<evidence type="ECO:0000256" key="1">
    <source>
        <dbReference type="ARBA" id="ARBA00022723"/>
    </source>
</evidence>
<evidence type="ECO:0000256" key="4">
    <source>
        <dbReference type="PROSITE-ProRule" id="PRU00723"/>
    </source>
</evidence>
<dbReference type="CDD" id="cd15568">
    <property type="entry name" value="PHD5_NSD"/>
    <property type="match status" value="1"/>
</dbReference>
<evidence type="ECO:0008006" key="11">
    <source>
        <dbReference type="Google" id="ProtNLM"/>
    </source>
</evidence>
<dbReference type="PANTHER" id="PTHR46695">
    <property type="entry name" value="ZINC FINGER CCCH DOMAIN-CONTAINING PROTEIN 44-RELATED"/>
    <property type="match status" value="1"/>
</dbReference>
<feature type="compositionally biased region" description="Polar residues" evidence="5">
    <location>
        <begin position="1104"/>
        <end position="1116"/>
    </location>
</feature>
<feature type="region of interest" description="Disordered" evidence="5">
    <location>
        <begin position="1185"/>
        <end position="1354"/>
    </location>
</feature>
<feature type="domain" description="Plus3" evidence="8">
    <location>
        <begin position="365"/>
        <end position="499"/>
    </location>
</feature>
<dbReference type="InterPro" id="IPR011011">
    <property type="entry name" value="Znf_FYVE_PHD"/>
</dbReference>
<feature type="compositionally biased region" description="Polar residues" evidence="5">
    <location>
        <begin position="1085"/>
        <end position="1095"/>
    </location>
</feature>
<evidence type="ECO:0000256" key="2">
    <source>
        <dbReference type="ARBA" id="ARBA00022771"/>
    </source>
</evidence>
<keyword evidence="1 4" id="KW-0479">Metal-binding</keyword>
<keyword evidence="3 4" id="KW-0862">Zinc</keyword>
<feature type="region of interest" description="Disordered" evidence="5">
    <location>
        <begin position="83"/>
        <end position="106"/>
    </location>
</feature>
<gene>
    <name evidence="9" type="ORF">V6N11_076556</name>
</gene>
<dbReference type="InterPro" id="IPR013083">
    <property type="entry name" value="Znf_RING/FYVE/PHD"/>
</dbReference>
<dbReference type="SUPFAM" id="SSF55277">
    <property type="entry name" value="GYF domain"/>
    <property type="match status" value="1"/>
</dbReference>
<feature type="region of interest" description="Disordered" evidence="5">
    <location>
        <begin position="815"/>
        <end position="843"/>
    </location>
</feature>
<dbReference type="SMART" id="SM00719">
    <property type="entry name" value="Plus3"/>
    <property type="match status" value="1"/>
</dbReference>
<dbReference type="InterPro" id="IPR058668">
    <property type="entry name" value="NERD_dom"/>
</dbReference>
<feature type="domain" description="C3H1-type" evidence="6">
    <location>
        <begin position="1354"/>
        <end position="1379"/>
    </location>
</feature>
<dbReference type="Gene3D" id="3.30.1490.40">
    <property type="match status" value="1"/>
</dbReference>
<evidence type="ECO:0000313" key="9">
    <source>
        <dbReference type="EMBL" id="KAK8996318.1"/>
    </source>
</evidence>
<dbReference type="InterPro" id="IPR000571">
    <property type="entry name" value="Znf_CCCH"/>
</dbReference>
<feature type="compositionally biased region" description="Basic and acidic residues" evidence="5">
    <location>
        <begin position="1283"/>
        <end position="1325"/>
    </location>
</feature>